<dbReference type="EMBL" id="JAGIOB010000001">
    <property type="protein sequence ID" value="MBP2419011.1"/>
    <property type="molecule type" value="Genomic_DNA"/>
</dbReference>
<organism evidence="2 3">
    <name type="scientific">Microlunatus capsulatus</name>
    <dbReference type="NCBI Taxonomy" id="99117"/>
    <lineage>
        <taxon>Bacteria</taxon>
        <taxon>Bacillati</taxon>
        <taxon>Actinomycetota</taxon>
        <taxon>Actinomycetes</taxon>
        <taxon>Propionibacteriales</taxon>
        <taxon>Propionibacteriaceae</taxon>
        <taxon>Microlunatus</taxon>
    </lineage>
</organism>
<dbReference type="Proteomes" id="UP000758168">
    <property type="component" value="Unassembled WGS sequence"/>
</dbReference>
<evidence type="ECO:0000313" key="2">
    <source>
        <dbReference type="EMBL" id="MBP2419011.1"/>
    </source>
</evidence>
<keyword evidence="3" id="KW-1185">Reference proteome</keyword>
<comment type="caution">
    <text evidence="2">The sequence shown here is derived from an EMBL/GenBank/DDBJ whole genome shotgun (WGS) entry which is preliminary data.</text>
</comment>
<proteinExistence type="predicted"/>
<evidence type="ECO:0000313" key="3">
    <source>
        <dbReference type="Proteomes" id="UP000758168"/>
    </source>
</evidence>
<sequence>MLLTVWTGPVVLSVIFSSFALLASAISIGWQVYTWRHNGPRVVVKPSTGITWGPMGNHKILTITATNEGRASTMALSFGWELPDKQVLIDPNGSYLNPVALPAELAPGGEVTYFYNPESVRERLKEAGLDLTSIRPFIRTGHGTIYGKPLKSA</sequence>
<keyword evidence="1" id="KW-1133">Transmembrane helix</keyword>
<feature type="transmembrane region" description="Helical" evidence="1">
    <location>
        <begin position="6"/>
        <end position="33"/>
    </location>
</feature>
<keyword evidence="1" id="KW-0812">Transmembrane</keyword>
<reference evidence="2 3" key="1">
    <citation type="submission" date="2021-03" db="EMBL/GenBank/DDBJ databases">
        <title>Sequencing the genomes of 1000 actinobacteria strains.</title>
        <authorList>
            <person name="Klenk H.-P."/>
        </authorList>
    </citation>
    <scope>NUCLEOTIDE SEQUENCE [LARGE SCALE GENOMIC DNA]</scope>
    <source>
        <strain evidence="2 3">DSM 12936</strain>
    </source>
</reference>
<name>A0ABS4ZDA5_9ACTN</name>
<accession>A0ABS4ZDA5</accession>
<evidence type="ECO:0000256" key="1">
    <source>
        <dbReference type="SAM" id="Phobius"/>
    </source>
</evidence>
<protein>
    <submittedName>
        <fullName evidence="2">Uncharacterized protein</fullName>
    </submittedName>
</protein>
<gene>
    <name evidence="2" type="ORF">JOF54_003933</name>
</gene>
<dbReference type="RefSeq" id="WP_210059058.1">
    <property type="nucleotide sequence ID" value="NZ_BAAAMH010000011.1"/>
</dbReference>
<keyword evidence="1" id="KW-0472">Membrane</keyword>